<evidence type="ECO:0000313" key="2">
    <source>
        <dbReference type="Proteomes" id="UP000789803"/>
    </source>
</evidence>
<dbReference type="Proteomes" id="UP000789803">
    <property type="component" value="Unassembled WGS sequence"/>
</dbReference>
<accession>A0ABM8QA19</accession>
<keyword evidence="2" id="KW-1185">Reference proteome</keyword>
<evidence type="ECO:0008006" key="3">
    <source>
        <dbReference type="Google" id="ProtNLM"/>
    </source>
</evidence>
<reference evidence="1 2" key="1">
    <citation type="submission" date="2020-11" db="EMBL/GenBank/DDBJ databases">
        <authorList>
            <person name="Peeters C."/>
        </authorList>
    </citation>
    <scope>NUCLEOTIDE SEQUENCE [LARGE SCALE GENOMIC DNA]</scope>
    <source>
        <strain evidence="1 2">LMG 7974</strain>
    </source>
</reference>
<comment type="caution">
    <text evidence="1">The sequence shown here is derived from an EMBL/GenBank/DDBJ whole genome shotgun (WGS) entry which is preliminary data.</text>
</comment>
<proteinExistence type="predicted"/>
<name>A0ABM8QA19_9BACT</name>
<evidence type="ECO:0000313" key="1">
    <source>
        <dbReference type="EMBL" id="CAD7289836.1"/>
    </source>
</evidence>
<organism evidence="1 2">
    <name type="scientific">Campylobacter majalis</name>
    <dbReference type="NCBI Taxonomy" id="2790656"/>
    <lineage>
        <taxon>Bacteria</taxon>
        <taxon>Pseudomonadati</taxon>
        <taxon>Campylobacterota</taxon>
        <taxon>Epsilonproteobacteria</taxon>
        <taxon>Campylobacterales</taxon>
        <taxon>Campylobacteraceae</taxon>
        <taxon>Campylobacter</taxon>
    </lineage>
</organism>
<dbReference type="EMBL" id="CAJHOF010000037">
    <property type="protein sequence ID" value="CAD7289836.1"/>
    <property type="molecule type" value="Genomic_DNA"/>
</dbReference>
<sequence length="267" mass="28604">MVSAMSSAVITQTASSVVASAITGNKPNIDLGSLATNAISAGVMSYANFAFGTNALTENMNISDYAKNATINGVGQGITSQIKGQNFKDGFISGAVISVLSDSALQMRKYVKDRYDYVGDGKLSEGLRGDGAKIGGSHPKRILIANGEYDYIDISGPTGGVQKGVGTLFGFEYSKGSFIDSAIEHYAGPHDFISSWNYENINSLTYLRDNSTLTNATSGLLLIPATPFAIAPFVQDNMHNINIYKDLKKDDKQIRNEAINKAMERNK</sequence>
<protein>
    <recommendedName>
        <fullName evidence="3">Filamentous hemagglutinin</fullName>
    </recommendedName>
</protein>
<gene>
    <name evidence="1" type="ORF">LMG7974_01921</name>
</gene>